<name>A0A1I4AZ84_9HYPH</name>
<gene>
    <name evidence="1" type="ORF">SAMN05444581_11234</name>
</gene>
<keyword evidence="2" id="KW-1185">Reference proteome</keyword>
<dbReference type="AlphaFoldDB" id="A0A1I4AZ84"/>
<proteinExistence type="predicted"/>
<accession>A0A1I4AZ84</accession>
<dbReference type="EMBL" id="FOSN01000012">
    <property type="protein sequence ID" value="SFK61603.1"/>
    <property type="molecule type" value="Genomic_DNA"/>
</dbReference>
<sequence length="59" mass="6333">MGNSAPPKRSPTKTHNANAALDATYLLADANIVVSYILFNINHTPPAAFSSCVAYEYYG</sequence>
<evidence type="ECO:0000313" key="1">
    <source>
        <dbReference type="EMBL" id="SFK61603.1"/>
    </source>
</evidence>
<dbReference type="Proteomes" id="UP000198755">
    <property type="component" value="Unassembled WGS sequence"/>
</dbReference>
<protein>
    <recommendedName>
        <fullName evidence="3">PIN domain-containing protein</fullName>
    </recommendedName>
</protein>
<evidence type="ECO:0008006" key="3">
    <source>
        <dbReference type="Google" id="ProtNLM"/>
    </source>
</evidence>
<evidence type="ECO:0000313" key="2">
    <source>
        <dbReference type="Proteomes" id="UP000198755"/>
    </source>
</evidence>
<organism evidence="1 2">
    <name type="scientific">Methylocapsa palsarum</name>
    <dbReference type="NCBI Taxonomy" id="1612308"/>
    <lineage>
        <taxon>Bacteria</taxon>
        <taxon>Pseudomonadati</taxon>
        <taxon>Pseudomonadota</taxon>
        <taxon>Alphaproteobacteria</taxon>
        <taxon>Hyphomicrobiales</taxon>
        <taxon>Beijerinckiaceae</taxon>
        <taxon>Methylocapsa</taxon>
    </lineage>
</organism>
<reference evidence="1 2" key="1">
    <citation type="submission" date="2016-10" db="EMBL/GenBank/DDBJ databases">
        <authorList>
            <person name="de Groot N.N."/>
        </authorList>
    </citation>
    <scope>NUCLEOTIDE SEQUENCE [LARGE SCALE GENOMIC DNA]</scope>
    <source>
        <strain evidence="1 2">NE2</strain>
    </source>
</reference>